<dbReference type="AlphaFoldDB" id="A0AAU8KSU4"/>
<accession>A0AAU8KSU4</accession>
<gene>
    <name evidence="1" type="ORF">R1Y80_33070</name>
</gene>
<organism evidence="1">
    <name type="scientific">Streptomyces sp. JL1001</name>
    <dbReference type="NCBI Taxonomy" id="3078227"/>
    <lineage>
        <taxon>Bacteria</taxon>
        <taxon>Bacillati</taxon>
        <taxon>Actinomycetota</taxon>
        <taxon>Actinomycetes</taxon>
        <taxon>Kitasatosporales</taxon>
        <taxon>Streptomycetaceae</taxon>
        <taxon>Streptomyces</taxon>
    </lineage>
</organism>
<evidence type="ECO:0000313" key="1">
    <source>
        <dbReference type="EMBL" id="XCN18184.1"/>
    </source>
</evidence>
<protein>
    <submittedName>
        <fullName evidence="1">DUF6308 family protein</fullName>
    </submittedName>
</protein>
<dbReference type="EMBL" id="CP136798">
    <property type="protein sequence ID" value="XCN18184.1"/>
    <property type="molecule type" value="Genomic_DNA"/>
</dbReference>
<dbReference type="RefSeq" id="WP_354598591.1">
    <property type="nucleotide sequence ID" value="NZ_CP136798.1"/>
</dbReference>
<dbReference type="InterPro" id="IPR046275">
    <property type="entry name" value="DUF6308"/>
</dbReference>
<sequence>MSGQTVRVGGRSVALDQATQWIRQYFDAEANQAAAVAAKGRPYAFPVYDRMDTGSGPSELNDGDLLAPVLLNVTPKLHAILNLQAVRPDLEAVLAAIPPKLTLQDAVASGAHAEPLHRIGGLLDSPAPLRGVGGTILMKIMHRKRPLFLPLYDTQVYACYCGPGARYPIKKSPQRTWAQFLRLLGDAMARDLDEQPDTWKTLMGCAPDGVSVLRVLDVVAWNLGGDPESIQLSHLI</sequence>
<name>A0AAU8KSU4_9ACTN</name>
<proteinExistence type="predicted"/>
<reference evidence="1" key="1">
    <citation type="submission" date="2023-10" db="EMBL/GenBank/DDBJ databases">
        <title>Complete genome sequence of Streptomyces sp. JL1001.</title>
        <authorList>
            <person name="Jiang L."/>
        </authorList>
    </citation>
    <scope>NUCLEOTIDE SEQUENCE</scope>
    <source>
        <strain evidence="1">JL1001</strain>
    </source>
</reference>
<dbReference type="Pfam" id="PF19827">
    <property type="entry name" value="DUF6308"/>
    <property type="match status" value="1"/>
</dbReference>